<evidence type="ECO:0000256" key="2">
    <source>
        <dbReference type="HAMAP-Rule" id="MF_00457"/>
    </source>
</evidence>
<keyword evidence="1 2" id="KW-0378">Hydrolase</keyword>
<evidence type="ECO:0000313" key="5">
    <source>
        <dbReference type="Proteomes" id="UP000319004"/>
    </source>
</evidence>
<dbReference type="InterPro" id="IPR022877">
    <property type="entry name" value="UPF0173"/>
</dbReference>
<dbReference type="PANTHER" id="PTHR43546:SF3">
    <property type="entry name" value="UPF0173 METAL-DEPENDENT HYDROLASE MJ1163"/>
    <property type="match status" value="1"/>
</dbReference>
<keyword evidence="5" id="KW-1185">Reference proteome</keyword>
<accession>A0A518I0X2</accession>
<dbReference type="SMART" id="SM00849">
    <property type="entry name" value="Lactamase_B"/>
    <property type="match status" value="1"/>
</dbReference>
<evidence type="ECO:0000256" key="1">
    <source>
        <dbReference type="ARBA" id="ARBA00022801"/>
    </source>
</evidence>
<sequence length="233" mass="25193">MIKLTWLSHASWLIETAGARILLDPFFTDNPKAQVSADQFADATHVLLSHGHADHVGDVAAVLKHSGAQLIATWEIAEWFKKNHGFENVVAMNVGGNVALGDGTAKMVPALHSSSLPDGSYGGSAAGFLLKFETFRIYFACDTAYYSDMKWYAGGADVAVLPIGDVFTMGIHDSIEAIKLIEPKVVLPTHYNTWPPIEQDAAAWANHVIAETDSKPVVLKVGESHTLELVRGL</sequence>
<dbReference type="InterPro" id="IPR036866">
    <property type="entry name" value="RibonucZ/Hydroxyglut_hydro"/>
</dbReference>
<organism evidence="4 5">
    <name type="scientific">Stieleria neptunia</name>
    <dbReference type="NCBI Taxonomy" id="2527979"/>
    <lineage>
        <taxon>Bacteria</taxon>
        <taxon>Pseudomonadati</taxon>
        <taxon>Planctomycetota</taxon>
        <taxon>Planctomycetia</taxon>
        <taxon>Pirellulales</taxon>
        <taxon>Pirellulaceae</taxon>
        <taxon>Stieleria</taxon>
    </lineage>
</organism>
<dbReference type="Proteomes" id="UP000319004">
    <property type="component" value="Chromosome"/>
</dbReference>
<dbReference type="PANTHER" id="PTHR43546">
    <property type="entry name" value="UPF0173 METAL-DEPENDENT HYDROLASE MJ1163-RELATED"/>
    <property type="match status" value="1"/>
</dbReference>
<dbReference type="OrthoDB" id="9789133at2"/>
<dbReference type="Gene3D" id="3.60.15.10">
    <property type="entry name" value="Ribonuclease Z/Hydroxyacylglutathione hydrolase-like"/>
    <property type="match status" value="1"/>
</dbReference>
<proteinExistence type="inferred from homology"/>
<dbReference type="KEGG" id="snep:Enr13x_65730"/>
<feature type="domain" description="Metallo-beta-lactamase" evidence="3">
    <location>
        <begin position="8"/>
        <end position="190"/>
    </location>
</feature>
<comment type="similarity">
    <text evidence="2">Belongs to the UPF0173 family.</text>
</comment>
<dbReference type="RefSeq" id="WP_145390861.1">
    <property type="nucleotide sequence ID" value="NZ_CP037423.1"/>
</dbReference>
<dbReference type="Pfam" id="PF12706">
    <property type="entry name" value="Lactamase_B_2"/>
    <property type="match status" value="1"/>
</dbReference>
<dbReference type="EMBL" id="CP037423">
    <property type="protein sequence ID" value="QDV46664.1"/>
    <property type="molecule type" value="Genomic_DNA"/>
</dbReference>
<dbReference type="SUPFAM" id="SSF56281">
    <property type="entry name" value="Metallo-hydrolase/oxidoreductase"/>
    <property type="match status" value="1"/>
</dbReference>
<dbReference type="NCBIfam" id="NF001911">
    <property type="entry name" value="PRK00685.1"/>
    <property type="match status" value="1"/>
</dbReference>
<dbReference type="InterPro" id="IPR001279">
    <property type="entry name" value="Metallo-B-lactamas"/>
</dbReference>
<dbReference type="AlphaFoldDB" id="A0A518I0X2"/>
<evidence type="ECO:0000313" key="4">
    <source>
        <dbReference type="EMBL" id="QDV46664.1"/>
    </source>
</evidence>
<name>A0A518I0X2_9BACT</name>
<dbReference type="HAMAP" id="MF_00457">
    <property type="entry name" value="UPF0173"/>
    <property type="match status" value="1"/>
</dbReference>
<reference evidence="4 5" key="1">
    <citation type="submission" date="2019-03" db="EMBL/GenBank/DDBJ databases">
        <title>Deep-cultivation of Planctomycetes and their phenomic and genomic characterization uncovers novel biology.</title>
        <authorList>
            <person name="Wiegand S."/>
            <person name="Jogler M."/>
            <person name="Boedeker C."/>
            <person name="Pinto D."/>
            <person name="Vollmers J."/>
            <person name="Rivas-Marin E."/>
            <person name="Kohn T."/>
            <person name="Peeters S.H."/>
            <person name="Heuer A."/>
            <person name="Rast P."/>
            <person name="Oberbeckmann S."/>
            <person name="Bunk B."/>
            <person name="Jeske O."/>
            <person name="Meyerdierks A."/>
            <person name="Storesund J.E."/>
            <person name="Kallscheuer N."/>
            <person name="Luecker S."/>
            <person name="Lage O.M."/>
            <person name="Pohl T."/>
            <person name="Merkel B.J."/>
            <person name="Hornburger P."/>
            <person name="Mueller R.-W."/>
            <person name="Bruemmer F."/>
            <person name="Labrenz M."/>
            <person name="Spormann A.M."/>
            <person name="Op den Camp H."/>
            <person name="Overmann J."/>
            <person name="Amann R."/>
            <person name="Jetten M.S.M."/>
            <person name="Mascher T."/>
            <person name="Medema M.H."/>
            <person name="Devos D.P."/>
            <person name="Kaster A.-K."/>
            <person name="Ovreas L."/>
            <person name="Rohde M."/>
            <person name="Galperin M.Y."/>
            <person name="Jogler C."/>
        </authorList>
    </citation>
    <scope>NUCLEOTIDE SEQUENCE [LARGE SCALE GENOMIC DNA]</scope>
    <source>
        <strain evidence="4 5">Enr13</strain>
    </source>
</reference>
<evidence type="ECO:0000259" key="3">
    <source>
        <dbReference type="SMART" id="SM00849"/>
    </source>
</evidence>
<protein>
    <recommendedName>
        <fullName evidence="2">UPF0173 metal-dependent hydrolase Enr13x_65730</fullName>
    </recommendedName>
</protein>
<dbReference type="InterPro" id="IPR050114">
    <property type="entry name" value="UPF0173_UPF0282_UlaG_hydrolase"/>
</dbReference>
<gene>
    <name evidence="4" type="ORF">Enr13x_65730</name>
</gene>
<dbReference type="GO" id="GO:0016787">
    <property type="term" value="F:hydrolase activity"/>
    <property type="evidence" value="ECO:0007669"/>
    <property type="project" value="UniProtKB-UniRule"/>
</dbReference>